<dbReference type="PANTHER" id="PTHR43053:SF6">
    <property type="entry name" value="SITS-BINDING PROTEIN"/>
    <property type="match status" value="1"/>
</dbReference>
<dbReference type="InterPro" id="IPR050985">
    <property type="entry name" value="Alpha-glycosidase_related"/>
</dbReference>
<evidence type="ECO:0000313" key="3">
    <source>
        <dbReference type="Proteomes" id="UP000829720"/>
    </source>
</evidence>
<proteinExistence type="predicted"/>
<dbReference type="InterPro" id="IPR013780">
    <property type="entry name" value="Glyco_hydro_b"/>
</dbReference>
<reference evidence="2" key="1">
    <citation type="submission" date="2021-01" db="EMBL/GenBank/DDBJ databases">
        <authorList>
            <person name="Zahm M."/>
            <person name="Roques C."/>
            <person name="Cabau C."/>
            <person name="Klopp C."/>
            <person name="Donnadieu C."/>
            <person name="Jouanno E."/>
            <person name="Lampietro C."/>
            <person name="Louis A."/>
            <person name="Herpin A."/>
            <person name="Echchiki A."/>
            <person name="Berthelot C."/>
            <person name="Parey E."/>
            <person name="Roest-Crollius H."/>
            <person name="Braasch I."/>
            <person name="Postlethwait J."/>
            <person name="Bobe J."/>
            <person name="Montfort J."/>
            <person name="Bouchez O."/>
            <person name="Begum T."/>
            <person name="Mejri S."/>
            <person name="Adams A."/>
            <person name="Chen W.-J."/>
            <person name="Guiguen Y."/>
        </authorList>
    </citation>
    <scope>NUCLEOTIDE SEQUENCE</scope>
    <source>
        <tissue evidence="2">Blood</tissue>
    </source>
</reference>
<dbReference type="Gene3D" id="2.60.40.1180">
    <property type="entry name" value="Golgi alpha-mannosidase II"/>
    <property type="match status" value="1"/>
</dbReference>
<dbReference type="Gene3D" id="3.20.20.80">
    <property type="entry name" value="Glycosidases"/>
    <property type="match status" value="1"/>
</dbReference>
<dbReference type="SUPFAM" id="SSF51011">
    <property type="entry name" value="Glycosyl hydrolase domain"/>
    <property type="match status" value="1"/>
</dbReference>
<evidence type="ECO:0000313" key="2">
    <source>
        <dbReference type="EMBL" id="KAI1889860.1"/>
    </source>
</evidence>
<name>A0A8T3D1K5_9TELE</name>
<sequence length="533" mass="60383">MANVSWYGGASVQAQTWPINNTTVSMQPFVVSDLRENPLGYGSVLERYFLGSTGVAVLVDPEVALHVAFDSMQRFCLRTPPSMEHFPLKYTVCVGPNLRTVHQEVWHPLPSHKPVLPKMDILWLPFWKLLVNVDSGVKLEKELRTFSNRLKRHHLGEGVISLTEHSTSLLSNTLDHEYLYSKKKELERPTRDLSLVRLLNVSITMSPFLGVDSQQFQTFLQDGTEVYWLSLPTTPQGHLTPLLTQWKTKFSVKLNVSNPAAVTWFMDWVGGLQSWLDVEYVVLEGGERNPFDEHALRPPKALAGDKYIQLLAGMATRIGDSVIMTAGTRSSHMPLFISMAPLNSDWSYSGLKGLIPAILHYSLLGYSFFIPDAVGGSLSNEHVTDEELFIRWLEIVSFLPVISFQTPPWVCGEDRLLNLTRLYIAKHQSFVIPLILRYAVEWKTNWSPIYRPLWWVSPNDINTFTIDDEFLIGDAVLVAPVTEKGATQRDIYLPDSGFKWQDLNNAQVFDGGTFLRDYPVGLEEVAVFTRKNS</sequence>
<dbReference type="Proteomes" id="UP000829720">
    <property type="component" value="Unassembled WGS sequence"/>
</dbReference>
<feature type="domain" description="Glycosyl hydrolase family 31 C-terminal" evidence="1">
    <location>
        <begin position="447"/>
        <end position="533"/>
    </location>
</feature>
<organism evidence="2 3">
    <name type="scientific">Albula goreensis</name>
    <dbReference type="NCBI Taxonomy" id="1534307"/>
    <lineage>
        <taxon>Eukaryota</taxon>
        <taxon>Metazoa</taxon>
        <taxon>Chordata</taxon>
        <taxon>Craniata</taxon>
        <taxon>Vertebrata</taxon>
        <taxon>Euteleostomi</taxon>
        <taxon>Actinopterygii</taxon>
        <taxon>Neopterygii</taxon>
        <taxon>Teleostei</taxon>
        <taxon>Albuliformes</taxon>
        <taxon>Albulidae</taxon>
        <taxon>Albula</taxon>
    </lineage>
</organism>
<dbReference type="Pfam" id="PF21365">
    <property type="entry name" value="Glyco_hydro_31_3rd"/>
    <property type="match status" value="1"/>
</dbReference>
<gene>
    <name evidence="2" type="ORF">AGOR_G00167270</name>
</gene>
<dbReference type="InterPro" id="IPR017853">
    <property type="entry name" value="GH"/>
</dbReference>
<comment type="caution">
    <text evidence="2">The sequence shown here is derived from an EMBL/GenBank/DDBJ whole genome shotgun (WGS) entry which is preliminary data.</text>
</comment>
<keyword evidence="3" id="KW-1185">Reference proteome</keyword>
<dbReference type="EMBL" id="JAERUA010000015">
    <property type="protein sequence ID" value="KAI1889860.1"/>
    <property type="molecule type" value="Genomic_DNA"/>
</dbReference>
<evidence type="ECO:0000259" key="1">
    <source>
        <dbReference type="Pfam" id="PF21365"/>
    </source>
</evidence>
<dbReference type="InterPro" id="IPR048395">
    <property type="entry name" value="Glyco_hydro_31_C"/>
</dbReference>
<accession>A0A8T3D1K5</accession>
<dbReference type="OrthoDB" id="10070917at2759"/>
<dbReference type="PANTHER" id="PTHR43053">
    <property type="entry name" value="GLYCOSIDASE FAMILY 31"/>
    <property type="match status" value="1"/>
</dbReference>
<protein>
    <recommendedName>
        <fullName evidence="1">Glycosyl hydrolase family 31 C-terminal domain-containing protein</fullName>
    </recommendedName>
</protein>
<dbReference type="AlphaFoldDB" id="A0A8T3D1K5"/>
<dbReference type="SUPFAM" id="SSF51445">
    <property type="entry name" value="(Trans)glycosidases"/>
    <property type="match status" value="1"/>
</dbReference>